<dbReference type="InParanoid" id="K3WK60"/>
<dbReference type="InterPro" id="IPR048395">
    <property type="entry name" value="Glyco_hydro_31_C"/>
</dbReference>
<reference evidence="8" key="1">
    <citation type="journal article" date="2010" name="Genome Biol.">
        <title>Genome sequence of the necrotrophic plant pathogen Pythium ultimum reveals original pathogenicity mechanisms and effector repertoire.</title>
        <authorList>
            <person name="Levesque C.A."/>
            <person name="Brouwer H."/>
            <person name="Cano L."/>
            <person name="Hamilton J.P."/>
            <person name="Holt C."/>
            <person name="Huitema E."/>
            <person name="Raffaele S."/>
            <person name="Robideau G.P."/>
            <person name="Thines M."/>
            <person name="Win J."/>
            <person name="Zerillo M.M."/>
            <person name="Beakes G.W."/>
            <person name="Boore J.L."/>
            <person name="Busam D."/>
            <person name="Dumas B."/>
            <person name="Ferriera S."/>
            <person name="Fuerstenberg S.I."/>
            <person name="Gachon C.M."/>
            <person name="Gaulin E."/>
            <person name="Govers F."/>
            <person name="Grenville-Briggs L."/>
            <person name="Horner N."/>
            <person name="Hostetler J."/>
            <person name="Jiang R.H."/>
            <person name="Johnson J."/>
            <person name="Krajaejun T."/>
            <person name="Lin H."/>
            <person name="Meijer H.J."/>
            <person name="Moore B."/>
            <person name="Morris P."/>
            <person name="Phuntmart V."/>
            <person name="Puiu D."/>
            <person name="Shetty J."/>
            <person name="Stajich J.E."/>
            <person name="Tripathy S."/>
            <person name="Wawra S."/>
            <person name="van West P."/>
            <person name="Whitty B.R."/>
            <person name="Coutinho P.M."/>
            <person name="Henrissat B."/>
            <person name="Martin F."/>
            <person name="Thomas P.D."/>
            <person name="Tyler B.M."/>
            <person name="De Vries R.P."/>
            <person name="Kamoun S."/>
            <person name="Yandell M."/>
            <person name="Tisserat N."/>
            <person name="Buell C.R."/>
        </authorList>
    </citation>
    <scope>NUCLEOTIDE SEQUENCE</scope>
    <source>
        <strain evidence="8">DAOM:BR144</strain>
    </source>
</reference>
<keyword evidence="4" id="KW-0378">Hydrolase</keyword>
<dbReference type="STRING" id="431595.K3WK60"/>
<dbReference type="PANTHER" id="PTHR43863:SF2">
    <property type="entry name" value="MALTASE-GLUCOAMYLASE"/>
    <property type="match status" value="1"/>
</dbReference>
<accession>K3WK60</accession>
<protein>
    <recommendedName>
        <fullName evidence="6">P-type domain-containing protein</fullName>
    </recommendedName>
</protein>
<dbReference type="Gene3D" id="4.10.110.10">
    <property type="entry name" value="Spasmolytic Protein, domain 1"/>
    <property type="match status" value="1"/>
</dbReference>
<keyword evidence="8" id="KW-1185">Reference proteome</keyword>
<dbReference type="Gene3D" id="2.60.40.1180">
    <property type="entry name" value="Golgi alpha-mannosidase II"/>
    <property type="match status" value="2"/>
</dbReference>
<dbReference type="VEuPathDB" id="FungiDB:PYU1_G005341"/>
<dbReference type="SUPFAM" id="SSF51445">
    <property type="entry name" value="(Trans)glycosidases"/>
    <property type="match status" value="1"/>
</dbReference>
<dbReference type="Pfam" id="PF21365">
    <property type="entry name" value="Glyco_hydro_31_3rd"/>
    <property type="match status" value="1"/>
</dbReference>
<dbReference type="PROSITE" id="PS51448">
    <property type="entry name" value="P_TREFOIL_2"/>
    <property type="match status" value="1"/>
</dbReference>
<dbReference type="SUPFAM" id="SSF57492">
    <property type="entry name" value="Trefoil"/>
    <property type="match status" value="1"/>
</dbReference>
<evidence type="ECO:0000256" key="2">
    <source>
        <dbReference type="ARBA" id="ARBA00023157"/>
    </source>
</evidence>
<dbReference type="GO" id="GO:0004553">
    <property type="term" value="F:hydrolase activity, hydrolyzing O-glycosyl compounds"/>
    <property type="evidence" value="ECO:0007669"/>
    <property type="project" value="InterPro"/>
</dbReference>
<dbReference type="InterPro" id="IPR044913">
    <property type="entry name" value="P_trefoil_dom_sf"/>
</dbReference>
<feature type="chain" id="PRO_5003872108" description="P-type domain-containing protein" evidence="5">
    <location>
        <begin position="23"/>
        <end position="1010"/>
    </location>
</feature>
<dbReference type="OMA" id="FNTWHYG"/>
<feature type="signal peptide" evidence="5">
    <location>
        <begin position="1"/>
        <end position="22"/>
    </location>
</feature>
<dbReference type="EnsemblProtists" id="PYU1_T005352">
    <property type="protein sequence ID" value="PYU1_T005352"/>
    <property type="gene ID" value="PYU1_G005341"/>
</dbReference>
<evidence type="ECO:0000259" key="6">
    <source>
        <dbReference type="PROSITE" id="PS51448"/>
    </source>
</evidence>
<dbReference type="PANTHER" id="PTHR43863">
    <property type="entry name" value="HYDROLASE, PUTATIVE (AFU_ORTHOLOGUE AFUA_1G03140)-RELATED"/>
    <property type="match status" value="1"/>
</dbReference>
<comment type="similarity">
    <text evidence="1 4">Belongs to the glycosyl hydrolase 31 family.</text>
</comment>
<organism evidence="7 8">
    <name type="scientific">Globisporangium ultimum (strain ATCC 200006 / CBS 805.95 / DAOM BR144)</name>
    <name type="common">Pythium ultimum</name>
    <dbReference type="NCBI Taxonomy" id="431595"/>
    <lineage>
        <taxon>Eukaryota</taxon>
        <taxon>Sar</taxon>
        <taxon>Stramenopiles</taxon>
        <taxon>Oomycota</taxon>
        <taxon>Peronosporomycetes</taxon>
        <taxon>Pythiales</taxon>
        <taxon>Pythiaceae</taxon>
        <taxon>Globisporangium</taxon>
    </lineage>
</organism>
<dbReference type="Pfam" id="PF00088">
    <property type="entry name" value="Trefoil"/>
    <property type="match status" value="1"/>
</dbReference>
<dbReference type="SMART" id="SM00018">
    <property type="entry name" value="PD"/>
    <property type="match status" value="1"/>
</dbReference>
<dbReference type="InterPro" id="IPR000519">
    <property type="entry name" value="P_trefoil_dom"/>
</dbReference>
<dbReference type="CDD" id="cd06595">
    <property type="entry name" value="GH31_u1"/>
    <property type="match status" value="1"/>
</dbReference>
<dbReference type="EMBL" id="GL376633">
    <property type="status" value="NOT_ANNOTATED_CDS"/>
    <property type="molecule type" value="Genomic_DNA"/>
</dbReference>
<evidence type="ECO:0000256" key="5">
    <source>
        <dbReference type="SAM" id="SignalP"/>
    </source>
</evidence>
<name>K3WK60_GLOUD</name>
<evidence type="ECO:0000256" key="4">
    <source>
        <dbReference type="RuleBase" id="RU361185"/>
    </source>
</evidence>
<dbReference type="InterPro" id="IPR000322">
    <property type="entry name" value="Glyco_hydro_31_TIM"/>
</dbReference>
<evidence type="ECO:0000313" key="7">
    <source>
        <dbReference type="EnsemblProtists" id="PYU1_T005352"/>
    </source>
</evidence>
<proteinExistence type="inferred from homology"/>
<reference evidence="8" key="2">
    <citation type="submission" date="2010-04" db="EMBL/GenBank/DDBJ databases">
        <authorList>
            <person name="Buell R."/>
            <person name="Hamilton J."/>
            <person name="Hostetler J."/>
        </authorList>
    </citation>
    <scope>NUCLEOTIDE SEQUENCE [LARGE SCALE GENOMIC DNA]</scope>
    <source>
        <strain evidence="8">DAOM:BR144</strain>
    </source>
</reference>
<evidence type="ECO:0000256" key="3">
    <source>
        <dbReference type="PROSITE-ProRule" id="PRU00779"/>
    </source>
</evidence>
<keyword evidence="5" id="KW-0732">Signal</keyword>
<dbReference type="CDD" id="cd00111">
    <property type="entry name" value="Trefoil"/>
    <property type="match status" value="1"/>
</dbReference>
<evidence type="ECO:0000256" key="1">
    <source>
        <dbReference type="ARBA" id="ARBA00007806"/>
    </source>
</evidence>
<dbReference type="GO" id="GO:0005975">
    <property type="term" value="P:carbohydrate metabolic process"/>
    <property type="evidence" value="ECO:0007669"/>
    <property type="project" value="InterPro"/>
</dbReference>
<dbReference type="InterPro" id="IPR051816">
    <property type="entry name" value="Glycosyl_Hydrolase_31"/>
</dbReference>
<dbReference type="Proteomes" id="UP000019132">
    <property type="component" value="Unassembled WGS sequence"/>
</dbReference>
<keyword evidence="2 3" id="KW-1015">Disulfide bond</keyword>
<dbReference type="HOGENOM" id="CLU_005043_0_0_1"/>
<dbReference type="InterPro" id="IPR017853">
    <property type="entry name" value="GH"/>
</dbReference>
<dbReference type="AlphaFoldDB" id="K3WK60"/>
<dbReference type="PROSITE" id="PS51257">
    <property type="entry name" value="PROKAR_LIPOPROTEIN"/>
    <property type="match status" value="1"/>
</dbReference>
<dbReference type="SUPFAM" id="SSF51011">
    <property type="entry name" value="Glycosyl hydrolase domain"/>
    <property type="match status" value="1"/>
</dbReference>
<feature type="disulfide bond" evidence="3">
    <location>
        <begin position="226"/>
        <end position="241"/>
    </location>
</feature>
<dbReference type="Pfam" id="PF01055">
    <property type="entry name" value="Glyco_hydro_31_2nd"/>
    <property type="match status" value="1"/>
</dbReference>
<evidence type="ECO:0000313" key="8">
    <source>
        <dbReference type="Proteomes" id="UP000019132"/>
    </source>
</evidence>
<reference evidence="7" key="3">
    <citation type="submission" date="2015-02" db="UniProtKB">
        <authorList>
            <consortium name="EnsemblProtists"/>
        </authorList>
    </citation>
    <scope>IDENTIFICATION</scope>
    <source>
        <strain evidence="7">DAOM BR144</strain>
    </source>
</reference>
<keyword evidence="4" id="KW-0326">Glycosidase</keyword>
<sequence>MKTALACWASLALLAACGTAEASKGRPGECHPKALVDAGKARFCVLTSRVLRMEWSAGSVFRDDPTMAIQTRWFDAVPDYVVTKDGGKIVLTTKHLRLTYDTLSKESFSDANLKVELLDKQDALWKPSMTDQIRQDALPGTIRTLDGVNGPAHLDCLKQGADYTRDSHCTYGLISKKNGFTVVDDSLAATFDQDPSWPWLNKPVTQADPVDDTACAAITNEERRVCGLETATQEQCMAQGCCYTPTSLYNVTPSDDWLNDGFRCYYSATSYQDLYFLGHGHDFKGALREFTQISGKIPVPPRFAFGVFYSRWWAYSDADLQHDIVEQYEQRGLPLDVVVIDMDWHLTFYGDNNPDQAGQRKGWTGLTWDKQLFPDAKQFIAWLHEKGIAVTLNMHPASGVQPWEDSYERVARAMGIDPTTQKYVPFRITDKKFAETWFNYSVGAREADGVDFWWLDWQQGEDWIQVKEGRSDINPTLWLNYVFFTNPSHWGRTSARPVLLHRFGGLGNHRFPVGFSGDVFVSWDSLRFQPYFTTMAANVGFGYWSHDLGGFQNPTEPELFMRWLQWGAFAPIFRTHSSKDSKSDRRIWKYNDEYYEVARAAMEMRTALIPYVYSEAKVTHETGLSVLHGAFFEWPEHDEAYTFTEQYLYGSQLLVSPVVHPVDVQTKLSNKSIWVPPGTWYDFTTGNVINGPIVYSCSYALNEIPRFAKAGAIIPMADHDSSTESSVGQNTHLPKKLHLVVAPGASKGHYELLEDDGLTKEYLSGHNSSTLFDFVLQCPSSETVFDPFRANLLTSPTSYASCSGGQVDFNIFPVKGSFPASPKTRSYKIEFLGVLPAASVSVNGNALKPIRFPDLATEVHVNGFTYAAETLSLVVYLSTPLGVDADVQTKVTVQFIKTPSPFDASVLLSGGFVGKFARLHAVKVLLDNQWGQDTVLMRDYADLLLAAETDRRLSYKPESIATELFGFAALFDRAVNEVKALGNLQADVKAQALAFLTTSSYTTNHVKYEP</sequence>
<feature type="domain" description="P-type" evidence="6">
    <location>
        <begin position="213"/>
        <end position="268"/>
    </location>
</feature>
<dbReference type="eggNOG" id="KOG1066">
    <property type="taxonomic scope" value="Eukaryota"/>
</dbReference>
<comment type="caution">
    <text evidence="3">Lacks conserved residue(s) required for the propagation of feature annotation.</text>
</comment>
<dbReference type="Gene3D" id="3.20.20.80">
    <property type="entry name" value="Glycosidases"/>
    <property type="match status" value="1"/>
</dbReference>
<dbReference type="InterPro" id="IPR013780">
    <property type="entry name" value="Glyco_hydro_b"/>
</dbReference>